<dbReference type="Proteomes" id="UP000001369">
    <property type="component" value="Chromosome"/>
</dbReference>
<feature type="binding site" evidence="7">
    <location>
        <position position="402"/>
    </location>
    <ligand>
        <name>Mg(2+)</name>
        <dbReference type="ChEBI" id="CHEBI:18420"/>
    </ligand>
</feature>
<proteinExistence type="inferred from homology"/>
<dbReference type="Pfam" id="PF00374">
    <property type="entry name" value="NiFeSe_Hases"/>
    <property type="match status" value="2"/>
</dbReference>
<dbReference type="InterPro" id="IPR001501">
    <property type="entry name" value="Ni-dep_hyd_lsu"/>
</dbReference>
<feature type="binding site" evidence="7">
    <location>
        <position position="41"/>
    </location>
    <ligand>
        <name>Mg(2+)</name>
        <dbReference type="ChEBI" id="CHEBI:18420"/>
    </ligand>
</feature>
<organism evidence="8 9">
    <name type="scientific">Sulfurihydrogenibium azorense (strain DSM 15241 / OCM 825 / Az-Fu1)</name>
    <dbReference type="NCBI Taxonomy" id="204536"/>
    <lineage>
        <taxon>Bacteria</taxon>
        <taxon>Pseudomonadati</taxon>
        <taxon>Aquificota</taxon>
        <taxon>Aquificia</taxon>
        <taxon>Aquificales</taxon>
        <taxon>Hydrogenothermaceae</taxon>
        <taxon>Sulfurihydrogenibium</taxon>
    </lineage>
</organism>
<name>C1DUE7_SULAA</name>
<accession>C1DUE7</accession>
<dbReference type="InterPro" id="IPR050867">
    <property type="entry name" value="NiFe/NiFeSe_hydrgnase_LSU"/>
</dbReference>
<dbReference type="AlphaFoldDB" id="C1DUE7"/>
<dbReference type="OrthoDB" id="9761717at2"/>
<dbReference type="PROSITE" id="PS00507">
    <property type="entry name" value="NI_HGENASE_L_1"/>
    <property type="match status" value="1"/>
</dbReference>
<dbReference type="STRING" id="204536.SULAZ_0749"/>
<feature type="binding site" evidence="7">
    <location>
        <position position="444"/>
    </location>
    <ligand>
        <name>Ni(2+)</name>
        <dbReference type="ChEBI" id="CHEBI:49786"/>
    </ligand>
</feature>
<dbReference type="SUPFAM" id="SSF56762">
    <property type="entry name" value="HydB/Nqo4-like"/>
    <property type="match status" value="1"/>
</dbReference>
<evidence type="ECO:0000256" key="6">
    <source>
        <dbReference type="ARBA" id="ARBA00023002"/>
    </source>
</evidence>
<evidence type="ECO:0000256" key="5">
    <source>
        <dbReference type="ARBA" id="ARBA00022723"/>
    </source>
</evidence>
<dbReference type="InterPro" id="IPR018194">
    <property type="entry name" value="Ni-dep_hyd_lsu_Ni_BS"/>
</dbReference>
<comment type="cofactor">
    <cofactor evidence="1 7">
        <name>Ni(2+)</name>
        <dbReference type="ChEBI" id="CHEBI:49786"/>
    </cofactor>
</comment>
<keyword evidence="6" id="KW-0560">Oxidoreductase</keyword>
<sequence length="450" mass="51672">MRVQKIVLNRVEGDVNLKLCWDQNGKISDAYVVAYNYRGFERILQGKDLLDALVINPRICGICGHAHLMATVNAIENLYKNSSIDIEITEKAKLIKQITLCSEIVQNHLKWFYLFVIPDFLNFFPSLETEKFKPFVGEKWKKALKFSSEIVKVIAIFGGQWPHTSYAIPGGITSEPLKTDIVDALSIVDRLIKYVEEEIFGMSYEDYLNVKDLEEFLSKSKGGDLTTFIDFCVKTGLDKEGQSYEHFITVSTVYPCINEGVIKKKKCKLNLKKIKEVKDFNILYNKETGYTYANGVRYDGLPMQTGPLARRLTSETELFLNLYRLYKDSYLVRVWARVDEILRILINMKDWLLKINVNEKSYIKPKDYKKLYGEAFGYVEASRGSLIHKVKVEKGVIKSYNIITPTMWNLGSRCNKFKSPAEKAVLGLEDPLKAQMVLRSFDVCSVCLTH</sequence>
<feature type="binding site" evidence="7">
    <location>
        <position position="60"/>
    </location>
    <ligand>
        <name>Ni(2+)</name>
        <dbReference type="ChEBI" id="CHEBI:49786"/>
    </ligand>
</feature>
<dbReference type="PANTHER" id="PTHR42958:SF4">
    <property type="entry name" value="HYDROGENASE EXPRESSION_FORMATION PROTEIN HUPK"/>
    <property type="match status" value="1"/>
</dbReference>
<keyword evidence="4 7" id="KW-0533">Nickel</keyword>
<comment type="subcellular location">
    <subcellularLocation>
        <location evidence="2">Cell envelope</location>
    </subcellularLocation>
</comment>
<comment type="cofactor">
    <cofactor evidence="7">
        <name>Fe cation</name>
        <dbReference type="ChEBI" id="CHEBI:24875"/>
    </cofactor>
</comment>
<evidence type="ECO:0000256" key="2">
    <source>
        <dbReference type="ARBA" id="ARBA00004196"/>
    </source>
</evidence>
<keyword evidence="7" id="KW-0408">Iron</keyword>
<evidence type="ECO:0000256" key="3">
    <source>
        <dbReference type="ARBA" id="ARBA00009292"/>
    </source>
</evidence>
<dbReference type="eggNOG" id="COG0374">
    <property type="taxonomic scope" value="Bacteria"/>
</dbReference>
<evidence type="ECO:0000256" key="1">
    <source>
        <dbReference type="ARBA" id="ARBA00001967"/>
    </source>
</evidence>
<evidence type="ECO:0000313" key="9">
    <source>
        <dbReference type="Proteomes" id="UP000001369"/>
    </source>
</evidence>
<keyword evidence="7" id="KW-0460">Magnesium</keyword>
<dbReference type="KEGG" id="saf:SULAZ_0749"/>
<evidence type="ECO:0000313" key="8">
    <source>
        <dbReference type="EMBL" id="ACN98278.1"/>
    </source>
</evidence>
<reference evidence="8 9" key="1">
    <citation type="journal article" date="2009" name="J. Bacteriol.">
        <title>Complete and draft genome sequences of six members of the Aquificales.</title>
        <authorList>
            <person name="Reysenbach A.L."/>
            <person name="Hamamura N."/>
            <person name="Podar M."/>
            <person name="Griffiths E."/>
            <person name="Ferreira S."/>
            <person name="Hochstein R."/>
            <person name="Heidelberg J."/>
            <person name="Johnson J."/>
            <person name="Mead D."/>
            <person name="Pohorille A."/>
            <person name="Sarmiento M."/>
            <person name="Schweighofer K."/>
            <person name="Seshadri R."/>
            <person name="Voytek M.A."/>
        </authorList>
    </citation>
    <scope>NUCLEOTIDE SEQUENCE [LARGE SCALE GENOMIC DNA]</scope>
    <source>
        <strain evidence="9">Az-Fu1 / DSM 15241 / OCM 825</strain>
    </source>
</reference>
<feature type="binding site" evidence="7">
    <location>
        <position position="63"/>
    </location>
    <ligand>
        <name>Fe cation</name>
        <dbReference type="ChEBI" id="CHEBI:24875"/>
    </ligand>
</feature>
<dbReference type="GO" id="GO:0030313">
    <property type="term" value="C:cell envelope"/>
    <property type="evidence" value="ECO:0007669"/>
    <property type="project" value="UniProtKB-SubCell"/>
</dbReference>
<dbReference type="PANTHER" id="PTHR42958">
    <property type="entry name" value="HYDROGENASE-2 LARGE CHAIN"/>
    <property type="match status" value="1"/>
</dbReference>
<evidence type="ECO:0000256" key="7">
    <source>
        <dbReference type="PIRSR" id="PIRSR601501-1"/>
    </source>
</evidence>
<feature type="binding site" evidence="7">
    <location>
        <position position="63"/>
    </location>
    <ligand>
        <name>Ni(2+)</name>
        <dbReference type="ChEBI" id="CHEBI:49786"/>
    </ligand>
</feature>
<keyword evidence="9" id="KW-1185">Reference proteome</keyword>
<dbReference type="EMBL" id="CP001229">
    <property type="protein sequence ID" value="ACN98278.1"/>
    <property type="molecule type" value="Genomic_DNA"/>
</dbReference>
<dbReference type="InterPro" id="IPR029014">
    <property type="entry name" value="NiFe-Hase_large"/>
</dbReference>
<evidence type="ECO:0000256" key="4">
    <source>
        <dbReference type="ARBA" id="ARBA00022596"/>
    </source>
</evidence>
<keyword evidence="5 7" id="KW-0479">Metal-binding</keyword>
<protein>
    <submittedName>
        <fullName evidence="8">Ni,Fe-hydrogenase large subunit</fullName>
    </submittedName>
</protein>
<feature type="binding site" evidence="7">
    <location>
        <position position="450"/>
    </location>
    <ligand>
        <name>Mg(2+)</name>
        <dbReference type="ChEBI" id="CHEBI:18420"/>
    </ligand>
</feature>
<dbReference type="GO" id="GO:0008901">
    <property type="term" value="F:ferredoxin hydrogenase activity"/>
    <property type="evidence" value="ECO:0007669"/>
    <property type="project" value="InterPro"/>
</dbReference>
<comment type="similarity">
    <text evidence="3">Belongs to the [NiFe]/[NiFeSe] hydrogenase large subunit family.</text>
</comment>
<dbReference type="RefSeq" id="WP_012673603.1">
    <property type="nucleotide sequence ID" value="NC_012438.1"/>
</dbReference>
<dbReference type="Gene3D" id="1.10.645.10">
    <property type="entry name" value="Cytochrome-c3 Hydrogenase, chain B"/>
    <property type="match status" value="1"/>
</dbReference>
<dbReference type="GO" id="GO:0016151">
    <property type="term" value="F:nickel cation binding"/>
    <property type="evidence" value="ECO:0007669"/>
    <property type="project" value="InterPro"/>
</dbReference>
<dbReference type="HOGENOM" id="CLU_030087_1_1_0"/>
<feature type="binding site" evidence="7">
    <location>
        <position position="447"/>
    </location>
    <ligand>
        <name>Fe cation</name>
        <dbReference type="ChEBI" id="CHEBI:24875"/>
    </ligand>
</feature>
<gene>
    <name evidence="8" type="ordered locus">SULAZ_0749</name>
</gene>